<dbReference type="InterPro" id="IPR002016">
    <property type="entry name" value="Haem_peroxidase"/>
</dbReference>
<dbReference type="EnsemblPlants" id="EMT17419">
    <property type="protein sequence ID" value="EMT17419"/>
    <property type="gene ID" value="F775_43698"/>
</dbReference>
<protein>
    <recommendedName>
        <fullName evidence="12">Plant heme peroxidase family profile domain-containing protein</fullName>
    </recommendedName>
</protein>
<dbReference type="GO" id="GO:0006979">
    <property type="term" value="P:response to oxidative stress"/>
    <property type="evidence" value="ECO:0007669"/>
    <property type="project" value="InterPro"/>
</dbReference>
<comment type="similarity">
    <text evidence="11">Belongs to the peroxidase family.</text>
</comment>
<reference evidence="13" key="1">
    <citation type="submission" date="2015-06" db="UniProtKB">
        <authorList>
            <consortium name="EnsemblPlants"/>
        </authorList>
    </citation>
    <scope>IDENTIFICATION</scope>
</reference>
<keyword evidence="5 10" id="KW-0479">Metal-binding</keyword>
<feature type="binding site" evidence="10">
    <location>
        <position position="21"/>
    </location>
    <ligand>
        <name>Ca(2+)</name>
        <dbReference type="ChEBI" id="CHEBI:29108"/>
        <label>2</label>
    </ligand>
</feature>
<evidence type="ECO:0000256" key="4">
    <source>
        <dbReference type="ARBA" id="ARBA00022617"/>
    </source>
</evidence>
<keyword evidence="9" id="KW-0376">Hydrogen peroxide</keyword>
<dbReference type="Gene3D" id="1.10.420.10">
    <property type="entry name" value="Peroxidase, domain 2"/>
    <property type="match status" value="1"/>
</dbReference>
<keyword evidence="8" id="KW-0408">Iron</keyword>
<evidence type="ECO:0000256" key="1">
    <source>
        <dbReference type="ARBA" id="ARBA00000189"/>
    </source>
</evidence>
<keyword evidence="4" id="KW-0349">Heme</keyword>
<evidence type="ECO:0000256" key="5">
    <source>
        <dbReference type="ARBA" id="ARBA00022723"/>
    </source>
</evidence>
<dbReference type="PANTHER" id="PTHR31517">
    <property type="match status" value="1"/>
</dbReference>
<dbReference type="PANTHER" id="PTHR31517:SF48">
    <property type="entry name" value="PEROXIDASE 16-RELATED"/>
    <property type="match status" value="1"/>
</dbReference>
<keyword evidence="6 10" id="KW-0106">Calcium</keyword>
<dbReference type="PRINTS" id="PR00461">
    <property type="entry name" value="PLPEROXIDASE"/>
</dbReference>
<proteinExistence type="inferred from homology"/>
<dbReference type="SUPFAM" id="SSF48113">
    <property type="entry name" value="Heme-dependent peroxidases"/>
    <property type="match status" value="1"/>
</dbReference>
<evidence type="ECO:0000256" key="11">
    <source>
        <dbReference type="RuleBase" id="RU004241"/>
    </source>
</evidence>
<evidence type="ECO:0000256" key="7">
    <source>
        <dbReference type="ARBA" id="ARBA00023002"/>
    </source>
</evidence>
<sequence length="111" mass="12041">MNPSLVARLKQMCPAEGTVADVGTPKVFDNKYFLNLLDRKGLFVSDQDLFTNAITRPMRVHGQDGPDGGQGQIRRNCAVRNPGTVNGLERSSIVQTVIDATAKSLVVLESI</sequence>
<accession>N1QYV4</accession>
<dbReference type="PROSITE" id="PS50873">
    <property type="entry name" value="PEROXIDASE_4"/>
    <property type="match status" value="1"/>
</dbReference>
<organism evidence="13">
    <name type="scientific">Aegilops tauschii</name>
    <name type="common">Tausch's goatgrass</name>
    <name type="synonym">Aegilops squarrosa</name>
    <dbReference type="NCBI Taxonomy" id="37682"/>
    <lineage>
        <taxon>Eukaryota</taxon>
        <taxon>Viridiplantae</taxon>
        <taxon>Streptophyta</taxon>
        <taxon>Embryophyta</taxon>
        <taxon>Tracheophyta</taxon>
        <taxon>Spermatophyta</taxon>
        <taxon>Magnoliopsida</taxon>
        <taxon>Liliopsida</taxon>
        <taxon>Poales</taxon>
        <taxon>Poaceae</taxon>
        <taxon>BOP clade</taxon>
        <taxon>Pooideae</taxon>
        <taxon>Triticodae</taxon>
        <taxon>Triticeae</taxon>
        <taxon>Triticinae</taxon>
        <taxon>Aegilops</taxon>
    </lineage>
</organism>
<dbReference type="ExpressionAtlas" id="N1QYV4">
    <property type="expression patterns" value="baseline"/>
</dbReference>
<evidence type="ECO:0000313" key="13">
    <source>
        <dbReference type="EnsemblPlants" id="EMT17419"/>
    </source>
</evidence>
<dbReference type="InterPro" id="IPR000823">
    <property type="entry name" value="Peroxidase_pln"/>
</dbReference>
<evidence type="ECO:0000256" key="10">
    <source>
        <dbReference type="PIRSR" id="PIRSR600823-3"/>
    </source>
</evidence>
<keyword evidence="7" id="KW-0560">Oxidoreductase</keyword>
<dbReference type="GO" id="GO:0020037">
    <property type="term" value="F:heme binding"/>
    <property type="evidence" value="ECO:0007669"/>
    <property type="project" value="InterPro"/>
</dbReference>
<comment type="cofactor">
    <cofactor evidence="2">
        <name>heme b</name>
        <dbReference type="ChEBI" id="CHEBI:60344"/>
    </cofactor>
</comment>
<feature type="binding site" evidence="10">
    <location>
        <position position="29"/>
    </location>
    <ligand>
        <name>Ca(2+)</name>
        <dbReference type="ChEBI" id="CHEBI:29108"/>
        <label>2</label>
    </ligand>
</feature>
<evidence type="ECO:0000256" key="9">
    <source>
        <dbReference type="ARBA" id="ARBA00023324"/>
    </source>
</evidence>
<evidence type="ECO:0000256" key="3">
    <source>
        <dbReference type="ARBA" id="ARBA00022559"/>
    </source>
</evidence>
<feature type="domain" description="Plant heme peroxidase family profile" evidence="12">
    <location>
        <begin position="1"/>
        <end position="81"/>
    </location>
</feature>
<name>N1QYV4_AEGTA</name>
<keyword evidence="3" id="KW-0575">Peroxidase</keyword>
<dbReference type="InterPro" id="IPR010255">
    <property type="entry name" value="Haem_peroxidase_sf"/>
</dbReference>
<feature type="binding site" evidence="10">
    <location>
        <position position="24"/>
    </location>
    <ligand>
        <name>Ca(2+)</name>
        <dbReference type="ChEBI" id="CHEBI:29108"/>
        <label>2</label>
    </ligand>
</feature>
<evidence type="ECO:0000256" key="8">
    <source>
        <dbReference type="ARBA" id="ARBA00023004"/>
    </source>
</evidence>
<comment type="cofactor">
    <cofactor evidence="10">
        <name>Ca(2+)</name>
        <dbReference type="ChEBI" id="CHEBI:29108"/>
    </cofactor>
    <text evidence="10">Binds 2 calcium ions per subunit.</text>
</comment>
<dbReference type="AlphaFoldDB" id="N1QYV4"/>
<dbReference type="GO" id="GO:0140825">
    <property type="term" value="F:lactoperoxidase activity"/>
    <property type="evidence" value="ECO:0007669"/>
    <property type="project" value="UniProtKB-EC"/>
</dbReference>
<evidence type="ECO:0000256" key="6">
    <source>
        <dbReference type="ARBA" id="ARBA00022837"/>
    </source>
</evidence>
<dbReference type="GO" id="GO:0042744">
    <property type="term" value="P:hydrogen peroxide catabolic process"/>
    <property type="evidence" value="ECO:0007669"/>
    <property type="project" value="UniProtKB-KW"/>
</dbReference>
<dbReference type="GO" id="GO:0046872">
    <property type="term" value="F:metal ion binding"/>
    <property type="evidence" value="ECO:0007669"/>
    <property type="project" value="UniProtKB-KW"/>
</dbReference>
<evidence type="ECO:0000256" key="2">
    <source>
        <dbReference type="ARBA" id="ARBA00001970"/>
    </source>
</evidence>
<evidence type="ECO:0000259" key="12">
    <source>
        <dbReference type="PROSITE" id="PS50873"/>
    </source>
</evidence>
<comment type="catalytic activity">
    <reaction evidence="1">
        <text>2 a phenolic donor + H2O2 = 2 a phenolic radical donor + 2 H2O</text>
        <dbReference type="Rhea" id="RHEA:56136"/>
        <dbReference type="ChEBI" id="CHEBI:15377"/>
        <dbReference type="ChEBI" id="CHEBI:16240"/>
        <dbReference type="ChEBI" id="CHEBI:139520"/>
        <dbReference type="ChEBI" id="CHEBI:139521"/>
        <dbReference type="EC" id="1.11.1.7"/>
    </reaction>
</comment>
<dbReference type="Pfam" id="PF00141">
    <property type="entry name" value="peroxidase"/>
    <property type="match status" value="1"/>
</dbReference>